<dbReference type="Proteomes" id="UP001567350">
    <property type="component" value="Unassembled WGS sequence"/>
</dbReference>
<comment type="caution">
    <text evidence="1">The sequence shown here is derived from an EMBL/GenBank/DDBJ whole genome shotgun (WGS) entry which is preliminary data.</text>
</comment>
<protein>
    <submittedName>
        <fullName evidence="1">Hemin uptake protein HemP</fullName>
    </submittedName>
</protein>
<sequence length="67" mass="7130">MQATLSLTTARRVTAGQTVLPDHAATAQAPSVNSEALLRGQKFVTIVHNGATYRLQATKLGKLILTK</sequence>
<gene>
    <name evidence="1" type="primary">hemP</name>
    <name evidence="1" type="ORF">ACBP88_06000</name>
</gene>
<dbReference type="Gene3D" id="2.10.70.10">
    <property type="entry name" value="Complement Module, domain 1"/>
    <property type="match status" value="1"/>
</dbReference>
<dbReference type="Pfam" id="PF10636">
    <property type="entry name" value="hemP"/>
    <property type="match status" value="1"/>
</dbReference>
<dbReference type="InterPro" id="IPR019600">
    <property type="entry name" value="Hemin_uptake_protein_HemP"/>
</dbReference>
<keyword evidence="2" id="KW-1185">Reference proteome</keyword>
<evidence type="ECO:0000313" key="2">
    <source>
        <dbReference type="Proteomes" id="UP001567350"/>
    </source>
</evidence>
<dbReference type="RefSeq" id="WP_370891276.1">
    <property type="nucleotide sequence ID" value="NZ_JBGJLR010000004.1"/>
</dbReference>
<proteinExistence type="predicted"/>
<evidence type="ECO:0000313" key="1">
    <source>
        <dbReference type="EMBL" id="MEZ2739018.1"/>
    </source>
</evidence>
<accession>A0ABV4IF48</accession>
<organism evidence="1 2">
    <name type="scientific">Comamonas jiangduensis</name>
    <dbReference type="NCBI Taxonomy" id="1194168"/>
    <lineage>
        <taxon>Bacteria</taxon>
        <taxon>Pseudomonadati</taxon>
        <taxon>Pseudomonadota</taxon>
        <taxon>Betaproteobacteria</taxon>
        <taxon>Burkholderiales</taxon>
        <taxon>Comamonadaceae</taxon>
        <taxon>Comamonas</taxon>
    </lineage>
</organism>
<dbReference type="EMBL" id="JBGJLR010000004">
    <property type="protein sequence ID" value="MEZ2739018.1"/>
    <property type="molecule type" value="Genomic_DNA"/>
</dbReference>
<name>A0ABV4IF48_9BURK</name>
<reference evidence="1 2" key="1">
    <citation type="submission" date="2024-08" db="EMBL/GenBank/DDBJ databases">
        <authorList>
            <person name="Feng Z."/>
            <person name="Ronholm J."/>
        </authorList>
    </citation>
    <scope>NUCLEOTIDE SEQUENCE [LARGE SCALE GENOMIC DNA]</scope>
    <source>
        <strain evidence="1 2">4-AB0-8</strain>
    </source>
</reference>